<dbReference type="eggNOG" id="ENOG502THQC">
    <property type="taxonomic scope" value="Eukaryota"/>
</dbReference>
<sequence>MPMAEPFHILLNQSFISCYSALPTSYSSSLNDPLLSSLGLGMFEDILKELNTLYSGSMGMGMNGMNGMYGGIPPPMPPPGMSPYGMGGYGMMGPMGGMGGMGPYGSGMSPYGMGSMGGYGSQMSFPYMGKKK</sequence>
<accession>A0A1I7T813</accession>
<organism evidence="1 2">
    <name type="scientific">Caenorhabditis tropicalis</name>
    <dbReference type="NCBI Taxonomy" id="1561998"/>
    <lineage>
        <taxon>Eukaryota</taxon>
        <taxon>Metazoa</taxon>
        <taxon>Ecdysozoa</taxon>
        <taxon>Nematoda</taxon>
        <taxon>Chromadorea</taxon>
        <taxon>Rhabditida</taxon>
        <taxon>Rhabditina</taxon>
        <taxon>Rhabditomorpha</taxon>
        <taxon>Rhabditoidea</taxon>
        <taxon>Rhabditidae</taxon>
        <taxon>Peloderinae</taxon>
        <taxon>Caenorhabditis</taxon>
    </lineage>
</organism>
<dbReference type="WBParaSite" id="Csp11.Scaffold536.g3314.t1">
    <property type="protein sequence ID" value="Csp11.Scaffold536.g3314.t1"/>
    <property type="gene ID" value="Csp11.Scaffold536.g3314"/>
</dbReference>
<dbReference type="Proteomes" id="UP000095282">
    <property type="component" value="Unplaced"/>
</dbReference>
<name>A0A1I7T813_9PELO</name>
<proteinExistence type="predicted"/>
<keyword evidence="1" id="KW-1185">Reference proteome</keyword>
<dbReference type="AlphaFoldDB" id="A0A1I7T813"/>
<evidence type="ECO:0000313" key="2">
    <source>
        <dbReference type="WBParaSite" id="Csp11.Scaffold536.g3314.t1"/>
    </source>
</evidence>
<protein>
    <submittedName>
        <fullName evidence="2">DUF148 domain-containing protein</fullName>
    </submittedName>
</protein>
<evidence type="ECO:0000313" key="1">
    <source>
        <dbReference type="Proteomes" id="UP000095282"/>
    </source>
</evidence>
<reference evidence="2" key="1">
    <citation type="submission" date="2016-11" db="UniProtKB">
        <authorList>
            <consortium name="WormBaseParasite"/>
        </authorList>
    </citation>
    <scope>IDENTIFICATION</scope>
</reference>